<dbReference type="Proteomes" id="UP001177140">
    <property type="component" value="Unassembled WGS sequence"/>
</dbReference>
<keyword evidence="1" id="KW-0812">Transmembrane</keyword>
<evidence type="ECO:0000313" key="2">
    <source>
        <dbReference type="EMBL" id="MCL7023103.1"/>
    </source>
</evidence>
<comment type="caution">
    <text evidence="2">The sequence shown here is derived from an EMBL/GenBank/DDBJ whole genome shotgun (WGS) entry which is preliminary data.</text>
</comment>
<organism evidence="2 3">
    <name type="scientific">Papaver nudicaule</name>
    <name type="common">Iceland poppy</name>
    <dbReference type="NCBI Taxonomy" id="74823"/>
    <lineage>
        <taxon>Eukaryota</taxon>
        <taxon>Viridiplantae</taxon>
        <taxon>Streptophyta</taxon>
        <taxon>Embryophyta</taxon>
        <taxon>Tracheophyta</taxon>
        <taxon>Spermatophyta</taxon>
        <taxon>Magnoliopsida</taxon>
        <taxon>Ranunculales</taxon>
        <taxon>Papaveraceae</taxon>
        <taxon>Papaveroideae</taxon>
        <taxon>Papaver</taxon>
    </lineage>
</organism>
<keyword evidence="1" id="KW-1133">Transmembrane helix</keyword>
<proteinExistence type="predicted"/>
<accession>A0AA41V347</accession>
<dbReference type="AlphaFoldDB" id="A0AA41V347"/>
<reference evidence="2" key="1">
    <citation type="submission" date="2022-03" db="EMBL/GenBank/DDBJ databases">
        <title>A functionally conserved STORR gene fusion in Papaver species that diverged 16.8 million years ago.</title>
        <authorList>
            <person name="Catania T."/>
        </authorList>
    </citation>
    <scope>NUCLEOTIDE SEQUENCE</scope>
    <source>
        <strain evidence="2">S-191538</strain>
    </source>
</reference>
<keyword evidence="3" id="KW-1185">Reference proteome</keyword>
<sequence>MRTADLSATAGILVIKLIPRDIIGTKTYKTLLDLFLLHFFFFLLLLHLSAAAAARTLSRTLFQSKNLSFSSSSSRFIPTTRNLSSKSDGGGGSLIEVNLETTDNENETVGLKRLEDAIYGIIVRRSAPDWLPFSPGSSYWVPPKKRPHGFAELIGKLTNPLSEDETLSLSNARGWFLSNFFLCRSGFSNSVKLVGAREEYIHTDDEM</sequence>
<dbReference type="EMBL" id="JAJJMA010018450">
    <property type="protein sequence ID" value="MCL7023103.1"/>
    <property type="molecule type" value="Genomic_DNA"/>
</dbReference>
<keyword evidence="1" id="KW-0472">Membrane</keyword>
<feature type="transmembrane region" description="Helical" evidence="1">
    <location>
        <begin position="35"/>
        <end position="57"/>
    </location>
</feature>
<evidence type="ECO:0000313" key="3">
    <source>
        <dbReference type="Proteomes" id="UP001177140"/>
    </source>
</evidence>
<evidence type="ECO:0000256" key="1">
    <source>
        <dbReference type="SAM" id="Phobius"/>
    </source>
</evidence>
<dbReference type="PANTHER" id="PTHR33972:SF2">
    <property type="entry name" value="OS04G0606700 PROTEIN"/>
    <property type="match status" value="1"/>
</dbReference>
<dbReference type="PANTHER" id="PTHR33972">
    <property type="entry name" value="EXPRESSED PROTEIN"/>
    <property type="match status" value="1"/>
</dbReference>
<gene>
    <name evidence="2" type="ORF">MKW94_026304</name>
</gene>
<name>A0AA41V347_PAPNU</name>
<protein>
    <submittedName>
        <fullName evidence="2">Uncharacterized protein</fullName>
    </submittedName>
</protein>